<dbReference type="InterPro" id="IPR050832">
    <property type="entry name" value="Bact_Acetyltransf"/>
</dbReference>
<evidence type="ECO:0000313" key="5">
    <source>
        <dbReference type="Proteomes" id="UP000652013"/>
    </source>
</evidence>
<evidence type="ECO:0000313" key="4">
    <source>
        <dbReference type="EMBL" id="GIJ02138.1"/>
    </source>
</evidence>
<dbReference type="EMBL" id="BOOY01000008">
    <property type="protein sequence ID" value="GIJ02138.1"/>
    <property type="molecule type" value="Genomic_DNA"/>
</dbReference>
<feature type="domain" description="N-acetyltransferase" evidence="3">
    <location>
        <begin position="17"/>
        <end position="206"/>
    </location>
</feature>
<proteinExistence type="predicted"/>
<protein>
    <submittedName>
        <fullName evidence="4">GNAT family N-acetyltransferase</fullName>
    </submittedName>
</protein>
<dbReference type="SUPFAM" id="SSF55729">
    <property type="entry name" value="Acyl-CoA N-acyltransferases (Nat)"/>
    <property type="match status" value="2"/>
</dbReference>
<sequence length="340" mass="37625">MTIAVAPLADSDGELAFDIWRLSSLHDLPDFPETTRAWFFHALHHDRPGRRTERFLARLDGRPAGYGQLHLPQDDNPELCTVDLFVHPELRRRGVGRALHAHLSGRARADGRRVMVGVSIARELPGGGGAPHDGAGPGFAEAMGAEAALPEIRHRLDVTALDRPRLDRMLAGARTAAAGYRVVFWEDRAPDAYVDDVAYLEGRLLSDAPMGDLEVEPERPDAARIREIEADQRSRGRTAWHAGAVHEESGRLVAWTTLVQDGGRDWHCWQGITLVDPPHRGRRLGLLVKIENLLRFVAAHPALTAVDTWNAAANTHMIAINVAMGYRPVDGFVQWQLKLT</sequence>
<dbReference type="Pfam" id="PF00583">
    <property type="entry name" value="Acetyltransf_1"/>
    <property type="match status" value="1"/>
</dbReference>
<dbReference type="PROSITE" id="PS51186">
    <property type="entry name" value="GNAT"/>
    <property type="match status" value="1"/>
</dbReference>
<dbReference type="CDD" id="cd04301">
    <property type="entry name" value="NAT_SF"/>
    <property type="match status" value="1"/>
</dbReference>
<dbReference type="InterPro" id="IPR016181">
    <property type="entry name" value="Acyl_CoA_acyltransferase"/>
</dbReference>
<dbReference type="Proteomes" id="UP000652013">
    <property type="component" value="Unassembled WGS sequence"/>
</dbReference>
<name>A0A8J3Y6C4_9ACTN</name>
<keyword evidence="2" id="KW-0012">Acyltransferase</keyword>
<comment type="caution">
    <text evidence="4">The sequence shown here is derived from an EMBL/GenBank/DDBJ whole genome shotgun (WGS) entry which is preliminary data.</text>
</comment>
<organism evidence="4 5">
    <name type="scientific">Spirilliplanes yamanashiensis</name>
    <dbReference type="NCBI Taxonomy" id="42233"/>
    <lineage>
        <taxon>Bacteria</taxon>
        <taxon>Bacillati</taxon>
        <taxon>Actinomycetota</taxon>
        <taxon>Actinomycetes</taxon>
        <taxon>Micromonosporales</taxon>
        <taxon>Micromonosporaceae</taxon>
        <taxon>Spirilliplanes</taxon>
    </lineage>
</organism>
<keyword evidence="5" id="KW-1185">Reference proteome</keyword>
<evidence type="ECO:0000259" key="3">
    <source>
        <dbReference type="PROSITE" id="PS51186"/>
    </source>
</evidence>
<dbReference type="AlphaFoldDB" id="A0A8J3Y6C4"/>
<reference evidence="4" key="1">
    <citation type="submission" date="2021-01" db="EMBL/GenBank/DDBJ databases">
        <title>Whole genome shotgun sequence of Spirilliplanes yamanashiensis NBRC 15828.</title>
        <authorList>
            <person name="Komaki H."/>
            <person name="Tamura T."/>
        </authorList>
    </citation>
    <scope>NUCLEOTIDE SEQUENCE</scope>
    <source>
        <strain evidence="4">NBRC 15828</strain>
    </source>
</reference>
<evidence type="ECO:0000256" key="1">
    <source>
        <dbReference type="ARBA" id="ARBA00022679"/>
    </source>
</evidence>
<dbReference type="PANTHER" id="PTHR43877">
    <property type="entry name" value="AMINOALKYLPHOSPHONATE N-ACETYLTRANSFERASE-RELATED-RELATED"/>
    <property type="match status" value="1"/>
</dbReference>
<accession>A0A8J3Y6C4</accession>
<dbReference type="InterPro" id="IPR000182">
    <property type="entry name" value="GNAT_dom"/>
</dbReference>
<keyword evidence="1" id="KW-0808">Transferase</keyword>
<gene>
    <name evidence="4" type="ORF">Sya03_14900</name>
</gene>
<dbReference type="GO" id="GO:0016747">
    <property type="term" value="F:acyltransferase activity, transferring groups other than amino-acyl groups"/>
    <property type="evidence" value="ECO:0007669"/>
    <property type="project" value="InterPro"/>
</dbReference>
<dbReference type="Gene3D" id="3.40.630.30">
    <property type="match status" value="1"/>
</dbReference>
<evidence type="ECO:0000256" key="2">
    <source>
        <dbReference type="ARBA" id="ARBA00023315"/>
    </source>
</evidence>